<dbReference type="EMBL" id="ACKU01000012">
    <property type="protein sequence ID" value="EER74942.1"/>
    <property type="molecule type" value="Genomic_DNA"/>
</dbReference>
<keyword evidence="2" id="KW-1185">Reference proteome</keyword>
<dbReference type="STRING" id="585506.HMPREF0877_0883"/>
<evidence type="ECO:0000313" key="2">
    <source>
        <dbReference type="Proteomes" id="UP000004528"/>
    </source>
</evidence>
<gene>
    <name evidence="1" type="ORF">HMPREF0877_0883</name>
</gene>
<evidence type="ECO:0000313" key="1">
    <source>
        <dbReference type="EMBL" id="EER74942.1"/>
    </source>
</evidence>
<accession>C5RA88</accession>
<name>C5RA88_WEIPA</name>
<protein>
    <recommendedName>
        <fullName evidence="3">DNA replication protein</fullName>
    </recommendedName>
</protein>
<dbReference type="AlphaFoldDB" id="C5RA88"/>
<sequence length="138" mass="16042">MAQRRMFSKKVTDTDIFLDMPLSAQALYFHLNMHADDDGFIGNINTIKRMVGASNDDEKLLIAKQLIIPFEKSGIVVVRDWRIHNYIRKDRYAETIYKNEREQLGLDETGKYQINGPIIDGLPMVDQRETQVRLGKDR</sequence>
<dbReference type="HOGENOM" id="CLU_077602_3_0_9"/>
<organism evidence="1 2">
    <name type="scientific">Weissella paramesenteroides ATCC 33313</name>
    <dbReference type="NCBI Taxonomy" id="585506"/>
    <lineage>
        <taxon>Bacteria</taxon>
        <taxon>Bacillati</taxon>
        <taxon>Bacillota</taxon>
        <taxon>Bacilli</taxon>
        <taxon>Lactobacillales</taxon>
        <taxon>Lactobacillaceae</taxon>
        <taxon>Weissella</taxon>
    </lineage>
</organism>
<dbReference type="eggNOG" id="COG3935">
    <property type="taxonomic scope" value="Bacteria"/>
</dbReference>
<proteinExistence type="predicted"/>
<dbReference type="Proteomes" id="UP000004528">
    <property type="component" value="Unassembled WGS sequence"/>
</dbReference>
<reference evidence="1 2" key="1">
    <citation type="submission" date="2009-04" db="EMBL/GenBank/DDBJ databases">
        <authorList>
            <person name="Qin X."/>
            <person name="Bachman B."/>
            <person name="Battles P."/>
            <person name="Bell A."/>
            <person name="Bess C."/>
            <person name="Bickham C."/>
            <person name="Chaboub L."/>
            <person name="Chen D."/>
            <person name="Coyle M."/>
            <person name="Deiros D.R."/>
            <person name="Dinh H."/>
            <person name="Forbes L."/>
            <person name="Fowler G."/>
            <person name="Francisco L."/>
            <person name="Fu Q."/>
            <person name="Gubbala S."/>
            <person name="Hale W."/>
            <person name="Han Y."/>
            <person name="Hemphill L."/>
            <person name="Highlander S.K."/>
            <person name="Hirani K."/>
            <person name="Hogues M."/>
            <person name="Jackson L."/>
            <person name="Jakkamsetti A."/>
            <person name="Javaid M."/>
            <person name="Jiang H."/>
            <person name="Korchina V."/>
            <person name="Kovar C."/>
            <person name="Lara F."/>
            <person name="Lee S."/>
            <person name="Mata R."/>
            <person name="Mathew T."/>
            <person name="Moen C."/>
            <person name="Morales K."/>
            <person name="Munidasa M."/>
            <person name="Nazareth L."/>
            <person name="Ngo R."/>
            <person name="Nguyen L."/>
            <person name="Okwuonu G."/>
            <person name="Ongeri F."/>
            <person name="Patil S."/>
            <person name="Petrosino J."/>
            <person name="Pham C."/>
            <person name="Pham P."/>
            <person name="Pu L.-L."/>
            <person name="Puazo M."/>
            <person name="Raj R."/>
            <person name="Reid J."/>
            <person name="Rouhana J."/>
            <person name="Saada N."/>
            <person name="Shang Y."/>
            <person name="Simmons D."/>
            <person name="Thornton R."/>
            <person name="Warren J."/>
            <person name="Weissenberger G."/>
            <person name="Zhang J."/>
            <person name="Zhang L."/>
            <person name="Zhou C."/>
            <person name="Zhu D."/>
            <person name="Muzny D."/>
            <person name="Worley K."/>
            <person name="Gibbs R."/>
        </authorList>
    </citation>
    <scope>NUCLEOTIDE SEQUENCE [LARGE SCALE GENOMIC DNA]</scope>
    <source>
        <strain evidence="1 2">ATCC 33313</strain>
    </source>
</reference>
<evidence type="ECO:0008006" key="3">
    <source>
        <dbReference type="Google" id="ProtNLM"/>
    </source>
</evidence>
<comment type="caution">
    <text evidence="1">The sequence shown here is derived from an EMBL/GenBank/DDBJ whole genome shotgun (WGS) entry which is preliminary data.</text>
</comment>